<reference evidence="2 3" key="1">
    <citation type="submission" date="2023-01" db="EMBL/GenBank/DDBJ databases">
        <title>Minimal conservation of predation-associated metabolite biosynthetic gene clusters underscores biosynthetic potential of Myxococcota including descriptions for ten novel species: Archangium lansinium sp. nov., Myxococcus landrumus sp. nov., Nannocystis bai.</title>
        <authorList>
            <person name="Ahearne A."/>
            <person name="Stevens C."/>
            <person name="Dowd S."/>
        </authorList>
    </citation>
    <scope>NUCLEOTIDE SEQUENCE [LARGE SCALE GENOMIC DNA]</scope>
    <source>
        <strain evidence="2 3">WIWO2</strain>
    </source>
</reference>
<feature type="chain" id="PRO_5046311922" evidence="1">
    <location>
        <begin position="26"/>
        <end position="326"/>
    </location>
</feature>
<proteinExistence type="predicted"/>
<protein>
    <submittedName>
        <fullName evidence="2">Uncharacterized protein</fullName>
    </submittedName>
</protein>
<dbReference type="Proteomes" id="UP001217485">
    <property type="component" value="Unassembled WGS sequence"/>
</dbReference>
<dbReference type="EMBL" id="JAQNDK010000007">
    <property type="protein sequence ID" value="MDC0685909.1"/>
    <property type="molecule type" value="Genomic_DNA"/>
</dbReference>
<gene>
    <name evidence="2" type="ORF">POL72_49860</name>
</gene>
<comment type="caution">
    <text evidence="2">The sequence shown here is derived from an EMBL/GenBank/DDBJ whole genome shotgun (WGS) entry which is preliminary data.</text>
</comment>
<feature type="signal peptide" evidence="1">
    <location>
        <begin position="1"/>
        <end position="25"/>
    </location>
</feature>
<organism evidence="2 3">
    <name type="scientific">Sorangium atrum</name>
    <dbReference type="NCBI Taxonomy" id="2995308"/>
    <lineage>
        <taxon>Bacteria</taxon>
        <taxon>Pseudomonadati</taxon>
        <taxon>Myxococcota</taxon>
        <taxon>Polyangia</taxon>
        <taxon>Polyangiales</taxon>
        <taxon>Polyangiaceae</taxon>
        <taxon>Sorangium</taxon>
    </lineage>
</organism>
<dbReference type="RefSeq" id="WP_272104474.1">
    <property type="nucleotide sequence ID" value="NZ_JAQNDK010000007.1"/>
</dbReference>
<keyword evidence="1" id="KW-0732">Signal</keyword>
<evidence type="ECO:0000313" key="2">
    <source>
        <dbReference type="EMBL" id="MDC0685909.1"/>
    </source>
</evidence>
<evidence type="ECO:0000313" key="3">
    <source>
        <dbReference type="Proteomes" id="UP001217485"/>
    </source>
</evidence>
<evidence type="ECO:0000256" key="1">
    <source>
        <dbReference type="SAM" id="SignalP"/>
    </source>
</evidence>
<accession>A0ABT5CHI3</accession>
<name>A0ABT5CHI3_9BACT</name>
<sequence>MRAAAEVRAAAVAAASALMALGLPACGDAAPQVAGPPARDAASPLGPRVVRRIEPADLLPADLDLVVRVDVARMRDGLGQAASDELARRALDEVPDEALESALQRADVVWLGLRLADLEEGDRVVVLEGRMAGLTPDPGRWEPARAAQDGGAVDRIAVFDRRGGVAGSRADTARIIALGDRAVALVSAVEVSSVARVLRDGPDARRGDPAAEGLVSLDLRARRLPPYLARRFPSIGALVAGVARVRAVASLHDEGVRLDVELVGVDAAGAGRARRFLEVLRDNVEDVRYADLMKELSIEQVESTVRLRWLFPAPLVLALLSARSPG</sequence>
<keyword evidence="3" id="KW-1185">Reference proteome</keyword>